<dbReference type="InterPro" id="IPR002043">
    <property type="entry name" value="UDG_fam1"/>
</dbReference>
<dbReference type="Pfam" id="PF03167">
    <property type="entry name" value="UDG"/>
    <property type="match status" value="1"/>
</dbReference>
<dbReference type="AlphaFoldDB" id="A0AAE2BZ80"/>
<dbReference type="GO" id="GO:0097510">
    <property type="term" value="P:base-excision repair, AP site formation via deaminated base removal"/>
    <property type="evidence" value="ECO:0007669"/>
    <property type="project" value="TreeGrafter"/>
</dbReference>
<reference evidence="6" key="2">
    <citation type="journal article" date="2024" name="Plant">
        <title>Genomic evolution and insights into agronomic trait innovations of Sesamum species.</title>
        <authorList>
            <person name="Miao H."/>
            <person name="Wang L."/>
            <person name="Qu L."/>
            <person name="Liu H."/>
            <person name="Sun Y."/>
            <person name="Le M."/>
            <person name="Wang Q."/>
            <person name="Wei S."/>
            <person name="Zheng Y."/>
            <person name="Lin W."/>
            <person name="Duan Y."/>
            <person name="Cao H."/>
            <person name="Xiong S."/>
            <person name="Wang X."/>
            <person name="Wei L."/>
            <person name="Li C."/>
            <person name="Ma Q."/>
            <person name="Ju M."/>
            <person name="Zhao R."/>
            <person name="Li G."/>
            <person name="Mu C."/>
            <person name="Tian Q."/>
            <person name="Mei H."/>
            <person name="Zhang T."/>
            <person name="Gao T."/>
            <person name="Zhang H."/>
        </authorList>
    </citation>
    <scope>NUCLEOTIDE SEQUENCE</scope>
    <source>
        <strain evidence="6">K16</strain>
    </source>
</reference>
<organism evidence="6 7">
    <name type="scientific">Sesamum angolense</name>
    <dbReference type="NCBI Taxonomy" id="2727404"/>
    <lineage>
        <taxon>Eukaryota</taxon>
        <taxon>Viridiplantae</taxon>
        <taxon>Streptophyta</taxon>
        <taxon>Embryophyta</taxon>
        <taxon>Tracheophyta</taxon>
        <taxon>Spermatophyta</taxon>
        <taxon>Magnoliopsida</taxon>
        <taxon>eudicotyledons</taxon>
        <taxon>Gunneridae</taxon>
        <taxon>Pentapetalae</taxon>
        <taxon>asterids</taxon>
        <taxon>lamiids</taxon>
        <taxon>Lamiales</taxon>
        <taxon>Pedaliaceae</taxon>
        <taxon>Sesamum</taxon>
    </lineage>
</organism>
<sequence length="144" mass="16189">GVLLLNAVLTVRQHQANSHAKRGWEQFTDAVIGAISQKRKGVVFLLWGNYAQAKSRLIDESKHYVLRSAHPSGLSANRGFFGCRKMIFMSSQVIWGNLEFSEALFSDKPDPGEIGNISNRMAVVVRLRNIPVFCHSRGIERCYL</sequence>
<dbReference type="InterPro" id="IPR005122">
    <property type="entry name" value="Uracil-DNA_glycosylase-like"/>
</dbReference>
<keyword evidence="4" id="KW-0234">DNA repair</keyword>
<feature type="non-terminal residue" evidence="6">
    <location>
        <position position="1"/>
    </location>
</feature>
<comment type="caution">
    <text evidence="6">The sequence shown here is derived from an EMBL/GenBank/DDBJ whole genome shotgun (WGS) entry which is preliminary data.</text>
</comment>
<keyword evidence="2" id="KW-0227">DNA damage</keyword>
<dbReference type="EMBL" id="JACGWL010000005">
    <property type="protein sequence ID" value="KAK4403161.1"/>
    <property type="molecule type" value="Genomic_DNA"/>
</dbReference>
<proteinExistence type="inferred from homology"/>
<dbReference type="InterPro" id="IPR036895">
    <property type="entry name" value="Uracil-DNA_glycosylase-like_sf"/>
</dbReference>
<evidence type="ECO:0000313" key="7">
    <source>
        <dbReference type="Proteomes" id="UP001289374"/>
    </source>
</evidence>
<dbReference type="SUPFAM" id="SSF52141">
    <property type="entry name" value="Uracil-DNA glycosylase-like"/>
    <property type="match status" value="1"/>
</dbReference>
<keyword evidence="7" id="KW-1185">Reference proteome</keyword>
<reference evidence="6" key="1">
    <citation type="submission" date="2020-06" db="EMBL/GenBank/DDBJ databases">
        <authorList>
            <person name="Li T."/>
            <person name="Hu X."/>
            <person name="Zhang T."/>
            <person name="Song X."/>
            <person name="Zhang H."/>
            <person name="Dai N."/>
            <person name="Sheng W."/>
            <person name="Hou X."/>
            <person name="Wei L."/>
        </authorList>
    </citation>
    <scope>NUCLEOTIDE SEQUENCE</scope>
    <source>
        <strain evidence="6">K16</strain>
        <tissue evidence="6">Leaf</tissue>
    </source>
</reference>
<dbReference type="GO" id="GO:0004844">
    <property type="term" value="F:uracil DNA N-glycosylase activity"/>
    <property type="evidence" value="ECO:0007669"/>
    <property type="project" value="InterPro"/>
</dbReference>
<accession>A0AAE2BZ80</accession>
<feature type="domain" description="Uracil-DNA glycosylase-like" evidence="5">
    <location>
        <begin position="1"/>
        <end position="81"/>
    </location>
</feature>
<evidence type="ECO:0000256" key="3">
    <source>
        <dbReference type="ARBA" id="ARBA00022801"/>
    </source>
</evidence>
<dbReference type="PANTHER" id="PTHR11264:SF0">
    <property type="entry name" value="URACIL-DNA GLYCOSYLASE"/>
    <property type="match status" value="1"/>
</dbReference>
<gene>
    <name evidence="6" type="ORF">Sango_1056800</name>
</gene>
<dbReference type="Gene3D" id="3.40.470.10">
    <property type="entry name" value="Uracil-DNA glycosylase-like domain"/>
    <property type="match status" value="1"/>
</dbReference>
<name>A0AAE2BZ80_9LAMI</name>
<protein>
    <submittedName>
        <fullName evidence="6">Uracil-DNA glycosylase, mitochondrial</fullName>
    </submittedName>
</protein>
<comment type="similarity">
    <text evidence="1">Belongs to the uracil-DNA glycosylase (UDG) superfamily. UNG family.</text>
</comment>
<evidence type="ECO:0000313" key="6">
    <source>
        <dbReference type="EMBL" id="KAK4403161.1"/>
    </source>
</evidence>
<keyword evidence="3" id="KW-0378">Hydrolase</keyword>
<evidence type="ECO:0000256" key="2">
    <source>
        <dbReference type="ARBA" id="ARBA00022763"/>
    </source>
</evidence>
<evidence type="ECO:0000259" key="5">
    <source>
        <dbReference type="Pfam" id="PF03167"/>
    </source>
</evidence>
<dbReference type="PANTHER" id="PTHR11264">
    <property type="entry name" value="URACIL-DNA GLYCOSYLASE"/>
    <property type="match status" value="1"/>
</dbReference>
<evidence type="ECO:0000256" key="1">
    <source>
        <dbReference type="ARBA" id="ARBA00008184"/>
    </source>
</evidence>
<dbReference type="Proteomes" id="UP001289374">
    <property type="component" value="Unassembled WGS sequence"/>
</dbReference>
<dbReference type="CDD" id="cd10027">
    <property type="entry name" value="UDG-F1-like"/>
    <property type="match status" value="1"/>
</dbReference>
<evidence type="ECO:0000256" key="4">
    <source>
        <dbReference type="ARBA" id="ARBA00023204"/>
    </source>
</evidence>